<gene>
    <name evidence="2" type="ordered locus">Echvi_4380</name>
</gene>
<dbReference type="AlphaFoldDB" id="L0G2Y3"/>
<organism evidence="2 3">
    <name type="scientific">Echinicola vietnamensis (strain DSM 17526 / LMG 23754 / KMM 6221)</name>
    <dbReference type="NCBI Taxonomy" id="926556"/>
    <lineage>
        <taxon>Bacteria</taxon>
        <taxon>Pseudomonadati</taxon>
        <taxon>Bacteroidota</taxon>
        <taxon>Cytophagia</taxon>
        <taxon>Cytophagales</taxon>
        <taxon>Cyclobacteriaceae</taxon>
        <taxon>Echinicola</taxon>
    </lineage>
</organism>
<dbReference type="KEGG" id="evi:Echvi_4380"/>
<keyword evidence="3" id="KW-1185">Reference proteome</keyword>
<evidence type="ECO:0000313" key="3">
    <source>
        <dbReference type="Proteomes" id="UP000010796"/>
    </source>
</evidence>
<name>L0G2Y3_ECHVK</name>
<dbReference type="RefSeq" id="WP_015268090.1">
    <property type="nucleotide sequence ID" value="NC_019904.1"/>
</dbReference>
<evidence type="ECO:0000256" key="1">
    <source>
        <dbReference type="SAM" id="SignalP"/>
    </source>
</evidence>
<evidence type="ECO:0000313" key="2">
    <source>
        <dbReference type="EMBL" id="AGA80564.1"/>
    </source>
</evidence>
<proteinExistence type="predicted"/>
<dbReference type="HOGENOM" id="CLU_2860555_0_0_10"/>
<protein>
    <submittedName>
        <fullName evidence="2">Uncharacterized protein</fullName>
    </submittedName>
</protein>
<dbReference type="Proteomes" id="UP000010796">
    <property type="component" value="Chromosome"/>
</dbReference>
<keyword evidence="1" id="KW-0732">Signal</keyword>
<accession>L0G2Y3</accession>
<feature type="signal peptide" evidence="1">
    <location>
        <begin position="1"/>
        <end position="25"/>
    </location>
</feature>
<reference evidence="3" key="1">
    <citation type="submission" date="2012-02" db="EMBL/GenBank/DDBJ databases">
        <title>The complete genome of Echinicola vietnamensis DSM 17526.</title>
        <authorList>
            <person name="Lucas S."/>
            <person name="Copeland A."/>
            <person name="Lapidus A."/>
            <person name="Glavina del Rio T."/>
            <person name="Dalin E."/>
            <person name="Tice H."/>
            <person name="Bruce D."/>
            <person name="Goodwin L."/>
            <person name="Pitluck S."/>
            <person name="Peters L."/>
            <person name="Ovchinnikova G."/>
            <person name="Teshima H."/>
            <person name="Kyrpides N."/>
            <person name="Mavromatis K."/>
            <person name="Ivanova N."/>
            <person name="Brettin T."/>
            <person name="Detter J.C."/>
            <person name="Han C."/>
            <person name="Larimer F."/>
            <person name="Land M."/>
            <person name="Hauser L."/>
            <person name="Markowitz V."/>
            <person name="Cheng J.-F."/>
            <person name="Hugenholtz P."/>
            <person name="Woyke T."/>
            <person name="Wu D."/>
            <person name="Brambilla E."/>
            <person name="Klenk H.-P."/>
            <person name="Eisen J.A."/>
        </authorList>
    </citation>
    <scope>NUCLEOTIDE SEQUENCE [LARGE SCALE GENOMIC DNA]</scope>
    <source>
        <strain evidence="3">DSM 17526 / LMG 23754 / KMM 6221</strain>
    </source>
</reference>
<feature type="chain" id="PRO_5003942276" evidence="1">
    <location>
        <begin position="26"/>
        <end position="64"/>
    </location>
</feature>
<dbReference type="EMBL" id="CP003346">
    <property type="protein sequence ID" value="AGA80564.1"/>
    <property type="molecule type" value="Genomic_DNA"/>
</dbReference>
<sequence length="64" mass="7361">MVRKSCIASWYLWAVNIVLSSVTFAQELDRDSLRKKVEQFQQDPGYEKDTGYINSGIGVPPRIR</sequence>